<keyword evidence="5" id="KW-1185">Reference proteome</keyword>
<dbReference type="PROSITE" id="PS50275">
    <property type="entry name" value="SAC"/>
    <property type="match status" value="1"/>
</dbReference>
<dbReference type="PROSITE" id="PS51791">
    <property type="entry name" value="HSAC2"/>
    <property type="match status" value="1"/>
</dbReference>
<dbReference type="OrthoDB" id="405996at2759"/>
<feature type="compositionally biased region" description="Polar residues" evidence="1">
    <location>
        <begin position="200"/>
        <end position="209"/>
    </location>
</feature>
<dbReference type="EMBL" id="JACAZI010000021">
    <property type="protein sequence ID" value="KAF7338181.1"/>
    <property type="molecule type" value="Genomic_DNA"/>
</dbReference>
<evidence type="ECO:0000259" key="3">
    <source>
        <dbReference type="PROSITE" id="PS51791"/>
    </source>
</evidence>
<dbReference type="InterPro" id="IPR034753">
    <property type="entry name" value="hSac2"/>
</dbReference>
<accession>A0A8H6XCP8</accession>
<dbReference type="InterPro" id="IPR002013">
    <property type="entry name" value="SAC_dom"/>
</dbReference>
<gene>
    <name evidence="4" type="ORF">MVEN_02043000</name>
</gene>
<protein>
    <recommendedName>
        <fullName evidence="6">SAC domain-containing protein</fullName>
    </recommendedName>
</protein>
<dbReference type="GO" id="GO:0043812">
    <property type="term" value="F:phosphatidylinositol-4-phosphate phosphatase activity"/>
    <property type="evidence" value="ECO:0007669"/>
    <property type="project" value="TreeGrafter"/>
</dbReference>
<dbReference type="Proteomes" id="UP000620124">
    <property type="component" value="Unassembled WGS sequence"/>
</dbReference>
<evidence type="ECO:0000313" key="4">
    <source>
        <dbReference type="EMBL" id="KAF7338181.1"/>
    </source>
</evidence>
<dbReference type="PANTHER" id="PTHR45662:SF7">
    <property type="entry name" value="SACI DOMAIN PROTEIN (AFU_ORTHOLOGUE AFUA_1G15890)"/>
    <property type="match status" value="1"/>
</dbReference>
<dbReference type="Pfam" id="PF02383">
    <property type="entry name" value="Syja_N"/>
    <property type="match status" value="1"/>
</dbReference>
<evidence type="ECO:0000259" key="2">
    <source>
        <dbReference type="PROSITE" id="PS50275"/>
    </source>
</evidence>
<evidence type="ECO:0000256" key="1">
    <source>
        <dbReference type="SAM" id="MobiDB-lite"/>
    </source>
</evidence>
<feature type="domain" description="SAC" evidence="2">
    <location>
        <begin position="354"/>
        <end position="750"/>
    </location>
</feature>
<sequence length="1117" mass="123202">MKRFFSTRKPSKSPTPTATSPTASTITAPHLTSGLQPKYVVPPVPHPCPHDHIALLVTPAGLLLRQHTPGRGPNDPGPTTHLRLSWSKSVKVEELDGDGEAEGIDWTESVIIYGILGVLELFSGSYLLVVSSKSDVGHLLDASHAVYSVKGITAIPLAEQRARMAINTLASRNTHISRPSLLPSSKTLDSLSSVHDVEQSAASTSTSEQDGGAPRSSPRVQFASTNDIKVMTPLATSFTLNSDEHSSPASPYASSSDLSSPSDEQSITTSPVAKTLAARLSFWSRLSKRTSIPATPITPTVAEDPPPERQSLDAMIKEQEPATVLNTVIETLAPAPVSPEEQHSELEDKIVKEVIREFTKGGMYFAYTFDITRSLQHKQELVSKLQKRHSLLNDLNALPSPDSVPAQGSEDGKTDVLVEPNPTLPLWRRVDRKFWWNEWMSKPFIDAGVRRFVIPFSVQYISLMRSYAGPPPTSCPSCRDITRFPKFTIPPDPLTHDEDAEVDYIIVSRRSRDRAGLRYQRRGIDDDAHVANFVETETIMRVEREGRSNVFAYVQLRGSIPLFWTQTGYGLKPPPLLATDRTHEQHMDALKRHFERTVPKYGPHTIVNLAEQHGKEASVTQGYREYMAELADKNAVYHEYDFHTETKGMKYENISKLLDVMERTFEHQGYLWISGNLTMSSQKGVFRVNCIDCLDRTNVVQSAFARYVLNNQLGAVALLNPAMEGRTETDNVFNDVWANNGDAISRAYAGTSALKGDFTRTGKRDFGGMLNDGVNSLARMYTSTFSDWFCQAVIDFMLGNRTLSVFAEFLLKLQSTDPRDLIRLSKIRAEAIATSVSRVLAEGERLLSGWTLFAPEELNARMGDKWEEKVLLLTANALYIISYDYTLEKVKMYTRVPLGDITRIAKGAYILSPLEEASRDPEQNAGFIVSWATGNQMTRVTSYSVRNSMDNKAPPLANKVTIRSLSAAATSSLGRIRESVPASLGRKNTAAGALSARLLSVVGGSETTSFAAFKVLPIDPTRTRRASSFGGTQTQAYVDSAEELSGAENCREAVDLMVDSIRRACEEMGNDGRVGEEAVAGLVAEEDVVGLAEAQRMTSMYAKMEYGVKRLLWLGGS</sequence>
<comment type="caution">
    <text evidence="4">The sequence shown here is derived from an EMBL/GenBank/DDBJ whole genome shotgun (WGS) entry which is preliminary data.</text>
</comment>
<proteinExistence type="predicted"/>
<dbReference type="GO" id="GO:0046856">
    <property type="term" value="P:phosphatidylinositol dephosphorylation"/>
    <property type="evidence" value="ECO:0007669"/>
    <property type="project" value="TreeGrafter"/>
</dbReference>
<feature type="compositionally biased region" description="Low complexity" evidence="1">
    <location>
        <begin position="247"/>
        <end position="263"/>
    </location>
</feature>
<evidence type="ECO:0008006" key="6">
    <source>
        <dbReference type="Google" id="ProtNLM"/>
    </source>
</evidence>
<organism evidence="4 5">
    <name type="scientific">Mycena venus</name>
    <dbReference type="NCBI Taxonomy" id="2733690"/>
    <lineage>
        <taxon>Eukaryota</taxon>
        <taxon>Fungi</taxon>
        <taxon>Dikarya</taxon>
        <taxon>Basidiomycota</taxon>
        <taxon>Agaricomycotina</taxon>
        <taxon>Agaricomycetes</taxon>
        <taxon>Agaricomycetidae</taxon>
        <taxon>Agaricales</taxon>
        <taxon>Marasmiineae</taxon>
        <taxon>Mycenaceae</taxon>
        <taxon>Mycena</taxon>
    </lineage>
</organism>
<evidence type="ECO:0000313" key="5">
    <source>
        <dbReference type="Proteomes" id="UP000620124"/>
    </source>
</evidence>
<dbReference type="PANTHER" id="PTHR45662">
    <property type="entry name" value="PHOSPHATIDYLINOSITIDE PHOSPHATASE SAC1"/>
    <property type="match status" value="1"/>
</dbReference>
<feature type="region of interest" description="Disordered" evidence="1">
    <location>
        <begin position="239"/>
        <end position="270"/>
    </location>
</feature>
<dbReference type="AlphaFoldDB" id="A0A8H6XCP8"/>
<feature type="compositionally biased region" description="Basic residues" evidence="1">
    <location>
        <begin position="1"/>
        <end position="11"/>
    </location>
</feature>
<reference evidence="4" key="1">
    <citation type="submission" date="2020-05" db="EMBL/GenBank/DDBJ databases">
        <title>Mycena genomes resolve the evolution of fungal bioluminescence.</title>
        <authorList>
            <person name="Tsai I.J."/>
        </authorList>
    </citation>
    <scope>NUCLEOTIDE SEQUENCE</scope>
    <source>
        <strain evidence="4">CCC161011</strain>
    </source>
</reference>
<dbReference type="InterPro" id="IPR022158">
    <property type="entry name" value="Inositol_phosphatase"/>
</dbReference>
<dbReference type="Pfam" id="PF12456">
    <property type="entry name" value="hSac2"/>
    <property type="match status" value="1"/>
</dbReference>
<feature type="domain" description="HSac2" evidence="3">
    <location>
        <begin position="822"/>
        <end position="976"/>
    </location>
</feature>
<feature type="region of interest" description="Disordered" evidence="1">
    <location>
        <begin position="193"/>
        <end position="225"/>
    </location>
</feature>
<feature type="region of interest" description="Disordered" evidence="1">
    <location>
        <begin position="1"/>
        <end position="29"/>
    </location>
</feature>
<feature type="region of interest" description="Disordered" evidence="1">
    <location>
        <begin position="397"/>
        <end position="417"/>
    </location>
</feature>
<name>A0A8H6XCP8_9AGAR</name>
<feature type="compositionally biased region" description="Low complexity" evidence="1">
    <location>
        <begin position="12"/>
        <end position="29"/>
    </location>
</feature>
<dbReference type="GO" id="GO:0005783">
    <property type="term" value="C:endoplasmic reticulum"/>
    <property type="evidence" value="ECO:0007669"/>
    <property type="project" value="TreeGrafter"/>
</dbReference>